<organism evidence="1">
    <name type="scientific">hydrothermal vent metagenome</name>
    <dbReference type="NCBI Taxonomy" id="652676"/>
    <lineage>
        <taxon>unclassified sequences</taxon>
        <taxon>metagenomes</taxon>
        <taxon>ecological metagenomes</taxon>
    </lineage>
</organism>
<reference evidence="1" key="1">
    <citation type="submission" date="2018-06" db="EMBL/GenBank/DDBJ databases">
        <authorList>
            <person name="Zhirakovskaya E."/>
        </authorList>
    </citation>
    <scope>NUCLEOTIDE SEQUENCE</scope>
</reference>
<sequence>MKGRKTLIIALAAAVMVVSTAAAAVAHSRSNRTVIGAPNRVKMVAPKNGDVRWILPGVRKLDPAIFGTPGNPLRTDLIPEAMRAVDGDLYTTAGPTPFSDNSAPIEGHARVKVKDVTSVAGSTTQDKINAKFEFTSPDGETEYTVVVKDALPEIPDHENFGGVGVNALQHGATGIGTPLMPQLMAYIAFWGPADLYVNGELQNGGDDQMRFVHFMLSERVRSSVDDGYTLAFDDQVDPEGSLQAHLILPPVALTSAGPTGSPVPTGFTLPNGAEQPFLHIMFDTVKVNR</sequence>
<gene>
    <name evidence="1" type="ORF">MNBD_ACTINO02-334</name>
</gene>
<protein>
    <submittedName>
        <fullName evidence="1">Uncharacterized protein</fullName>
    </submittedName>
</protein>
<name>A0A3B0RZU8_9ZZZZ</name>
<dbReference type="EMBL" id="UOEK01000054">
    <property type="protein sequence ID" value="VAV94106.1"/>
    <property type="molecule type" value="Genomic_DNA"/>
</dbReference>
<accession>A0A3B0RZU8</accession>
<proteinExistence type="predicted"/>
<evidence type="ECO:0000313" key="1">
    <source>
        <dbReference type="EMBL" id="VAV94106.1"/>
    </source>
</evidence>
<dbReference type="AlphaFoldDB" id="A0A3B0RZU8"/>